<dbReference type="EMBL" id="DQ252502">
    <property type="protein sequence ID" value="ABB55379.1"/>
    <property type="molecule type" value="mRNA"/>
</dbReference>
<keyword evidence="1" id="KW-1133">Transmembrane helix</keyword>
<evidence type="ECO:0000313" key="2">
    <source>
        <dbReference type="EMBL" id="ABB55379.1"/>
    </source>
</evidence>
<dbReference type="AlphaFoldDB" id="Q2XTD1"/>
<protein>
    <submittedName>
        <fullName evidence="2">Uncharacterized protein</fullName>
    </submittedName>
</protein>
<feature type="transmembrane region" description="Helical" evidence="1">
    <location>
        <begin position="113"/>
        <end position="134"/>
    </location>
</feature>
<keyword evidence="1" id="KW-0472">Membrane</keyword>
<name>Q2XTD1_SOLTU</name>
<evidence type="ECO:0000256" key="1">
    <source>
        <dbReference type="SAM" id="Phobius"/>
    </source>
</evidence>
<accession>Q2XTD1</accession>
<proteinExistence type="evidence at transcript level"/>
<keyword evidence="1" id="KW-0812">Transmembrane</keyword>
<sequence length="196" mass="20176">MGPARAHIHTSSYRGMERAVGVQVFRNTGNTGHRYNGIAHSHNQALPGGIRELVGIIIIGSDIHGVATIAADVGPSLGFSGSFGLSLGLSITVGFSCPLGLSESFALSLGFSGSFAFSLGVSKVTTLGFFSGSLDFSGSLGLSPPLGFSGSLGFAGSLISMLLIAFPPLQHNLSRILSGLQQTTRMVIVLAFSSYI</sequence>
<organism evidence="2">
    <name type="scientific">Solanum tuberosum</name>
    <name type="common">Potato</name>
    <dbReference type="NCBI Taxonomy" id="4113"/>
    <lineage>
        <taxon>Eukaryota</taxon>
        <taxon>Viridiplantae</taxon>
        <taxon>Streptophyta</taxon>
        <taxon>Embryophyta</taxon>
        <taxon>Tracheophyta</taxon>
        <taxon>Spermatophyta</taxon>
        <taxon>Magnoliopsida</taxon>
        <taxon>eudicotyledons</taxon>
        <taxon>Gunneridae</taxon>
        <taxon>Pentapetalae</taxon>
        <taxon>asterids</taxon>
        <taxon>lamiids</taxon>
        <taxon>Solanales</taxon>
        <taxon>Solanaceae</taxon>
        <taxon>Solanoideae</taxon>
        <taxon>Solaneae</taxon>
        <taxon>Solanum</taxon>
    </lineage>
</organism>
<reference evidence="2" key="1">
    <citation type="submission" date="2005-10" db="EMBL/GenBank/DDBJ databases">
        <title>Full length sequencing of Solanum tuberosum cv Kuras genes.</title>
        <authorList>
            <person name="Nielsen H.V."/>
            <person name="Nielsen K.L."/>
            <person name="Emmersen J.M.G."/>
        </authorList>
    </citation>
    <scope>NUCLEOTIDE SEQUENCE</scope>
</reference>
<feature type="transmembrane region" description="Helical" evidence="1">
    <location>
        <begin position="53"/>
        <end position="71"/>
    </location>
</feature>
<feature type="transmembrane region" description="Helical" evidence="1">
    <location>
        <begin position="146"/>
        <end position="166"/>
    </location>
</feature>
<feature type="transmembrane region" description="Helical" evidence="1">
    <location>
        <begin position="77"/>
        <end position="101"/>
    </location>
</feature>